<keyword evidence="4" id="KW-0342">GTP-binding</keyword>
<dbReference type="GO" id="GO:0005730">
    <property type="term" value="C:nucleolus"/>
    <property type="evidence" value="ECO:0007669"/>
    <property type="project" value="TreeGrafter"/>
</dbReference>
<evidence type="ECO:0000313" key="7">
    <source>
        <dbReference type="EMBL" id="GJJ09410.1"/>
    </source>
</evidence>
<dbReference type="EMBL" id="BPWL01000004">
    <property type="protein sequence ID" value="GJJ09410.1"/>
    <property type="molecule type" value="Genomic_DNA"/>
</dbReference>
<evidence type="ECO:0000256" key="4">
    <source>
        <dbReference type="ARBA" id="ARBA00023134"/>
    </source>
</evidence>
<dbReference type="AlphaFoldDB" id="A0AAV5A8X6"/>
<evidence type="ECO:0000256" key="1">
    <source>
        <dbReference type="ARBA" id="ARBA00004123"/>
    </source>
</evidence>
<dbReference type="FunFam" id="1.10.1580.10:FF:000002">
    <property type="entry name" value="Guanine nucleotide-binding protein-like 3 (nucleolar)-like"/>
    <property type="match status" value="1"/>
</dbReference>
<feature type="region of interest" description="Disordered" evidence="6">
    <location>
        <begin position="430"/>
        <end position="454"/>
    </location>
</feature>
<keyword evidence="5" id="KW-0539">Nucleus</keyword>
<dbReference type="InterPro" id="IPR023179">
    <property type="entry name" value="GTP-bd_ortho_bundle_sf"/>
</dbReference>
<sequence length="467" mass="51709">METESEMAFAASNFDADLSQSVGECSVEHAKRQYIRTLHKVIEQSDVIIVVLDARDPEGCRAKLVEEEVRRREADGKKLVFVLNKIDLVSQDNVLAWLRYLRHTAPTIPFRSSTQQQSTNLKSHSTSGLLNLIKSYRNGPSSKITVGVVGYPNVCAVGAEAGWTRDLQSVQIDRGIRVIDSPGVIFDDAEPESERARSSVLLRNVVKVEDINDPLAIVEEIVNRTPKETLRRIYKLPEWNNTLEFVTMLSLSAGRLLKGGKPDSIAAARLILQDWNSNKIPYFSVPPSVHPSSLPSALPGAEDVGQLTIVQGGFGTAFDLDQLCGEAMHDDTADDNIMETSMESDGVHDFIPQNLPLSPESVNPIQQRKPSVPNNHAHISNPSPIDNSVGAITQRRKKPTYELVLHPQIQESLGSSNPLGRRNLRMNLKRERKATRKAAKKASEGMRMDDDDMQDGMASAFHIPQTI</sequence>
<accession>A0AAV5A8X6</accession>
<feature type="region of interest" description="Disordered" evidence="6">
    <location>
        <begin position="352"/>
        <end position="389"/>
    </location>
</feature>
<keyword evidence="8" id="KW-1185">Reference proteome</keyword>
<feature type="compositionally biased region" description="Polar residues" evidence="6">
    <location>
        <begin position="360"/>
        <end position="386"/>
    </location>
</feature>
<dbReference type="InterPro" id="IPR027417">
    <property type="entry name" value="P-loop_NTPase"/>
</dbReference>
<feature type="compositionally biased region" description="Basic residues" evidence="6">
    <location>
        <begin position="430"/>
        <end position="440"/>
    </location>
</feature>
<dbReference type="GO" id="GO:0005525">
    <property type="term" value="F:GTP binding"/>
    <property type="evidence" value="ECO:0007669"/>
    <property type="project" value="UniProtKB-KW"/>
</dbReference>
<dbReference type="SUPFAM" id="SSF52540">
    <property type="entry name" value="P-loop containing nucleoside triphosphate hydrolases"/>
    <property type="match status" value="1"/>
</dbReference>
<comment type="caution">
    <text evidence="7">The sequence shown here is derived from an EMBL/GenBank/DDBJ whole genome shotgun (WGS) entry which is preliminary data.</text>
</comment>
<organism evidence="7 8">
    <name type="scientific">Clathrus columnatus</name>
    <dbReference type="NCBI Taxonomy" id="1419009"/>
    <lineage>
        <taxon>Eukaryota</taxon>
        <taxon>Fungi</taxon>
        <taxon>Dikarya</taxon>
        <taxon>Basidiomycota</taxon>
        <taxon>Agaricomycotina</taxon>
        <taxon>Agaricomycetes</taxon>
        <taxon>Phallomycetidae</taxon>
        <taxon>Phallales</taxon>
        <taxon>Clathraceae</taxon>
        <taxon>Clathrus</taxon>
    </lineage>
</organism>
<comment type="subcellular location">
    <subcellularLocation>
        <location evidence="1">Nucleus</location>
    </subcellularLocation>
</comment>
<protein>
    <recommendedName>
        <fullName evidence="9">CP-type G domain-containing protein</fullName>
    </recommendedName>
</protein>
<reference evidence="7" key="1">
    <citation type="submission" date="2021-10" db="EMBL/GenBank/DDBJ databases">
        <title>De novo Genome Assembly of Clathrus columnatus (Basidiomycota, Fungi) Using Illumina and Nanopore Sequence Data.</title>
        <authorList>
            <person name="Ogiso-Tanaka E."/>
            <person name="Itagaki H."/>
            <person name="Hosoya T."/>
            <person name="Hosaka K."/>
        </authorList>
    </citation>
    <scope>NUCLEOTIDE SEQUENCE</scope>
    <source>
        <strain evidence="7">MO-923</strain>
    </source>
</reference>
<dbReference type="PANTHER" id="PTHR11089">
    <property type="entry name" value="GTP-BINDING PROTEIN-RELATED"/>
    <property type="match status" value="1"/>
</dbReference>
<keyword evidence="2" id="KW-0547">Nucleotide-binding</keyword>
<gene>
    <name evidence="7" type="ORF">Clacol_003632</name>
</gene>
<dbReference type="Proteomes" id="UP001050691">
    <property type="component" value="Unassembled WGS sequence"/>
</dbReference>
<evidence type="ECO:0000256" key="5">
    <source>
        <dbReference type="ARBA" id="ARBA00023242"/>
    </source>
</evidence>
<evidence type="ECO:0000313" key="8">
    <source>
        <dbReference type="Proteomes" id="UP001050691"/>
    </source>
</evidence>
<evidence type="ECO:0008006" key="9">
    <source>
        <dbReference type="Google" id="ProtNLM"/>
    </source>
</evidence>
<dbReference type="Gene3D" id="1.10.1580.10">
    <property type="match status" value="1"/>
</dbReference>
<name>A0AAV5A8X6_9AGAM</name>
<dbReference type="Gene3D" id="3.40.50.300">
    <property type="entry name" value="P-loop containing nucleotide triphosphate hydrolases"/>
    <property type="match status" value="1"/>
</dbReference>
<dbReference type="PANTHER" id="PTHR11089:SF30">
    <property type="entry name" value="GUANINE NUCLEOTIDE-BINDING PROTEIN-LIKE 3 HOMOLOG"/>
    <property type="match status" value="1"/>
</dbReference>
<evidence type="ECO:0000256" key="2">
    <source>
        <dbReference type="ARBA" id="ARBA00022741"/>
    </source>
</evidence>
<keyword evidence="3" id="KW-0175">Coiled coil</keyword>
<evidence type="ECO:0000256" key="6">
    <source>
        <dbReference type="SAM" id="MobiDB-lite"/>
    </source>
</evidence>
<evidence type="ECO:0000256" key="3">
    <source>
        <dbReference type="ARBA" id="ARBA00023054"/>
    </source>
</evidence>
<dbReference type="InterPro" id="IPR050755">
    <property type="entry name" value="TRAFAC_YlqF/YawG_RiboMat"/>
</dbReference>
<proteinExistence type="predicted"/>